<evidence type="ECO:0000313" key="4">
    <source>
        <dbReference type="EMBL" id="TCD54497.1"/>
    </source>
</evidence>
<dbReference type="RefSeq" id="WP_131283557.1">
    <property type="nucleotide sequence ID" value="NZ_RXLP01000015.1"/>
</dbReference>
<dbReference type="OrthoDB" id="5196645at2"/>
<protein>
    <submittedName>
        <fullName evidence="4">HNH endonuclease</fullName>
    </submittedName>
</protein>
<evidence type="ECO:0000313" key="5">
    <source>
        <dbReference type="Proteomes" id="UP000291289"/>
    </source>
</evidence>
<keyword evidence="4" id="KW-0255">Endonuclease</keyword>
<proteinExistence type="predicted"/>
<feature type="region of interest" description="Disordered" evidence="1">
    <location>
        <begin position="1"/>
        <end position="20"/>
    </location>
</feature>
<evidence type="ECO:0000256" key="1">
    <source>
        <dbReference type="SAM" id="MobiDB-lite"/>
    </source>
</evidence>
<feature type="compositionally biased region" description="Basic residues" evidence="1">
    <location>
        <begin position="1"/>
        <end position="11"/>
    </location>
</feature>
<dbReference type="PANTHER" id="PTHR24094:SF15">
    <property type="entry name" value="AMP-DEPENDENT SYNTHETASE_LIGASE DOMAIN-CONTAINING PROTEIN-RELATED"/>
    <property type="match status" value="1"/>
</dbReference>
<keyword evidence="2" id="KW-0812">Transmembrane</keyword>
<comment type="caution">
    <text evidence="4">The sequence shown here is derived from an EMBL/GenBank/DDBJ whole genome shotgun (WGS) entry which is preliminary data.</text>
</comment>
<keyword evidence="5" id="KW-1185">Reference proteome</keyword>
<name>A0A4R0QW07_9BIFI</name>
<sequence>MPRKNYSHRKNQSQQSQDRYQTEINRKIKRISSQWKLLILGIVILGILIGWMLPQVSDSINRATGGYTATGEAADTLQTLAVVDDPKPLSNYNREYFGFRETDTDGNGCDVREDVLARDLSDVKFKNKSSCKVVSGILNDPYTGKTIRFKRGVRTSAAVQIDHVVALSNAWNSGAYKWKTDKLRLFGNDMYNLLAVDGPANQEKSDASADLWLPENTRYDCAYVARQIGVKAKYELSVTTSEKNAMLKVLHSCPAEKIPTR</sequence>
<organism evidence="4 5">
    <name type="scientific">Alloscardovia theropitheci</name>
    <dbReference type="NCBI Taxonomy" id="2496842"/>
    <lineage>
        <taxon>Bacteria</taxon>
        <taxon>Bacillati</taxon>
        <taxon>Actinomycetota</taxon>
        <taxon>Actinomycetes</taxon>
        <taxon>Bifidobacteriales</taxon>
        <taxon>Bifidobacteriaceae</taxon>
        <taxon>Alloscardovia</taxon>
    </lineage>
</organism>
<dbReference type="Proteomes" id="UP000291289">
    <property type="component" value="Unassembled WGS sequence"/>
</dbReference>
<dbReference type="EMBL" id="RXLP01000015">
    <property type="protein sequence ID" value="TCD54497.1"/>
    <property type="molecule type" value="Genomic_DNA"/>
</dbReference>
<evidence type="ECO:0000256" key="2">
    <source>
        <dbReference type="SAM" id="Phobius"/>
    </source>
</evidence>
<feature type="transmembrane region" description="Helical" evidence="2">
    <location>
        <begin position="35"/>
        <end position="53"/>
    </location>
</feature>
<gene>
    <name evidence="4" type="ORF">EJ419_03210</name>
</gene>
<dbReference type="GO" id="GO:0004519">
    <property type="term" value="F:endonuclease activity"/>
    <property type="evidence" value="ECO:0007669"/>
    <property type="project" value="UniProtKB-KW"/>
</dbReference>
<dbReference type="InterPro" id="IPR011089">
    <property type="entry name" value="GmrSD_C"/>
</dbReference>
<keyword evidence="4" id="KW-0378">Hydrolase</keyword>
<keyword evidence="2" id="KW-1133">Transmembrane helix</keyword>
<accession>A0A4R0QW07</accession>
<evidence type="ECO:0000259" key="3">
    <source>
        <dbReference type="Pfam" id="PF07510"/>
    </source>
</evidence>
<keyword evidence="4" id="KW-0540">Nuclease</keyword>
<reference evidence="4 5" key="1">
    <citation type="submission" date="2018-12" db="EMBL/GenBank/DDBJ databases">
        <title>Alloscrdovia theropitheci sp. nov: a novel taxon from the feces of the bleeding-herat monkey (Theropithecus geleda).</title>
        <authorList>
            <person name="Modesto M."/>
        </authorList>
    </citation>
    <scope>NUCLEOTIDE SEQUENCE [LARGE SCALE GENOMIC DNA]</scope>
    <source>
        <strain evidence="4 5">GLDI4/2</strain>
    </source>
</reference>
<dbReference type="AlphaFoldDB" id="A0A4R0QW07"/>
<dbReference type="PANTHER" id="PTHR24094">
    <property type="entry name" value="SECRETED PROTEIN"/>
    <property type="match status" value="1"/>
</dbReference>
<keyword evidence="2" id="KW-0472">Membrane</keyword>
<feature type="domain" description="GmrSD restriction endonucleases C-terminal" evidence="3">
    <location>
        <begin position="111"/>
        <end position="249"/>
    </location>
</feature>
<dbReference type="Pfam" id="PF07510">
    <property type="entry name" value="GmrSD_C"/>
    <property type="match status" value="1"/>
</dbReference>